<dbReference type="EMBL" id="VMHH01000021">
    <property type="protein sequence ID" value="TSJ69918.1"/>
    <property type="molecule type" value="Genomic_DNA"/>
</dbReference>
<accession>A0ABY3DXQ3</accession>
<feature type="transmembrane region" description="Helical" evidence="2">
    <location>
        <begin position="87"/>
        <end position="106"/>
    </location>
</feature>
<dbReference type="Proteomes" id="UP000320747">
    <property type="component" value="Unassembled WGS sequence"/>
</dbReference>
<evidence type="ECO:0008006" key="6">
    <source>
        <dbReference type="Google" id="ProtNLM"/>
    </source>
</evidence>
<evidence type="ECO:0000313" key="4">
    <source>
        <dbReference type="EMBL" id="TSJ69918.1"/>
    </source>
</evidence>
<keyword evidence="2" id="KW-0812">Transmembrane</keyword>
<evidence type="ECO:0000313" key="5">
    <source>
        <dbReference type="Proteomes" id="UP000320747"/>
    </source>
</evidence>
<evidence type="ECO:0000256" key="3">
    <source>
        <dbReference type="SAM" id="SignalP"/>
    </source>
</evidence>
<sequence>MNSRIIAAATALTVATASLTAAPAHAANGDTVNLGGRPVVRQDASEIVDSMSSVKSNYEKAAGSSLDDLIAGKGGSSEEGKSTTTQVVISVLFGLGAVAATGYYMVQEGMIPNPLPGVLPSPQPKQDNDKGKDKRDSRHLDDGAASLQGRV</sequence>
<keyword evidence="2" id="KW-1133">Transmembrane helix</keyword>
<keyword evidence="5" id="KW-1185">Reference proteome</keyword>
<feature type="chain" id="PRO_5047193338" description="Secreted protein" evidence="3">
    <location>
        <begin position="27"/>
        <end position="151"/>
    </location>
</feature>
<feature type="region of interest" description="Disordered" evidence="1">
    <location>
        <begin position="115"/>
        <end position="151"/>
    </location>
</feature>
<comment type="caution">
    <text evidence="4">The sequence shown here is derived from an EMBL/GenBank/DDBJ whole genome shotgun (WGS) entry which is preliminary data.</text>
</comment>
<proteinExistence type="predicted"/>
<organism evidence="4 5">
    <name type="scientific">Corynebacterium godavarianum</name>
    <dbReference type="NCBI Taxonomy" id="2054421"/>
    <lineage>
        <taxon>Bacteria</taxon>
        <taxon>Bacillati</taxon>
        <taxon>Actinomycetota</taxon>
        <taxon>Actinomycetes</taxon>
        <taxon>Mycobacteriales</taxon>
        <taxon>Corynebacteriaceae</taxon>
        <taxon>Corynebacterium</taxon>
    </lineage>
</organism>
<keyword evidence="3" id="KW-0732">Signal</keyword>
<evidence type="ECO:0000256" key="2">
    <source>
        <dbReference type="SAM" id="Phobius"/>
    </source>
</evidence>
<feature type="compositionally biased region" description="Basic and acidic residues" evidence="1">
    <location>
        <begin position="126"/>
        <end position="142"/>
    </location>
</feature>
<evidence type="ECO:0000256" key="1">
    <source>
        <dbReference type="SAM" id="MobiDB-lite"/>
    </source>
</evidence>
<keyword evidence="2" id="KW-0472">Membrane</keyword>
<name>A0ABY3DXQ3_9CORY</name>
<dbReference type="RefSeq" id="WP_154880784.1">
    <property type="nucleotide sequence ID" value="NZ_JAADJX010000001.1"/>
</dbReference>
<feature type="signal peptide" evidence="3">
    <location>
        <begin position="1"/>
        <end position="26"/>
    </location>
</feature>
<gene>
    <name evidence="4" type="ORF">FPH17_11805</name>
</gene>
<protein>
    <recommendedName>
        <fullName evidence="6">Secreted protein</fullName>
    </recommendedName>
</protein>
<reference evidence="4 5" key="1">
    <citation type="submission" date="2019-07" db="EMBL/GenBank/DDBJ databases">
        <title>Draft genome of Corynebacterium godavarianum and other related strains.</title>
        <authorList>
            <person name="Bernier A.-M."/>
            <person name="Bernard K."/>
        </authorList>
    </citation>
    <scope>NUCLEOTIDE SEQUENCE [LARGE SCALE GENOMIC DNA]</scope>
    <source>
        <strain evidence="4 5">LMG 29598</strain>
    </source>
</reference>